<keyword evidence="2" id="KW-1185">Reference proteome</keyword>
<sequence>MRGGPMRLDLRERTVMLREAFLGVLVVRLLRDGRRRRGAGRVE</sequence>
<dbReference type="EMBL" id="BPQH01000011">
    <property type="protein sequence ID" value="GJD50813.1"/>
    <property type="molecule type" value="Genomic_DNA"/>
</dbReference>
<dbReference type="Proteomes" id="UP001055167">
    <property type="component" value="Unassembled WGS sequence"/>
</dbReference>
<organism evidence="1 2">
    <name type="scientific">Methylobacterium crusticola</name>
    <dbReference type="NCBI Taxonomy" id="1697972"/>
    <lineage>
        <taxon>Bacteria</taxon>
        <taxon>Pseudomonadati</taxon>
        <taxon>Pseudomonadota</taxon>
        <taxon>Alphaproteobacteria</taxon>
        <taxon>Hyphomicrobiales</taxon>
        <taxon>Methylobacteriaceae</taxon>
        <taxon>Methylobacterium</taxon>
    </lineage>
</organism>
<accession>A0ABQ4QZH3</accession>
<proteinExistence type="predicted"/>
<reference evidence="1" key="1">
    <citation type="journal article" date="2021" name="Front. Microbiol.">
        <title>Comprehensive Comparative Genomics and Phenotyping of Methylobacterium Species.</title>
        <authorList>
            <person name="Alessa O."/>
            <person name="Ogura Y."/>
            <person name="Fujitani Y."/>
            <person name="Takami H."/>
            <person name="Hayashi T."/>
            <person name="Sahin N."/>
            <person name="Tani A."/>
        </authorList>
    </citation>
    <scope>NUCLEOTIDE SEQUENCE</scope>
    <source>
        <strain evidence="1">KCTC 52305</strain>
    </source>
</reference>
<reference evidence="1" key="2">
    <citation type="submission" date="2021-08" db="EMBL/GenBank/DDBJ databases">
        <authorList>
            <person name="Tani A."/>
            <person name="Ola A."/>
            <person name="Ogura Y."/>
            <person name="Katsura K."/>
            <person name="Hayashi T."/>
        </authorList>
    </citation>
    <scope>NUCLEOTIDE SEQUENCE</scope>
    <source>
        <strain evidence="1">KCTC 52305</strain>
    </source>
</reference>
<name>A0ABQ4QZH3_9HYPH</name>
<gene>
    <name evidence="1" type="ORF">OPKNFCMD_3559</name>
</gene>
<comment type="caution">
    <text evidence="1">The sequence shown here is derived from an EMBL/GenBank/DDBJ whole genome shotgun (WGS) entry which is preliminary data.</text>
</comment>
<protein>
    <submittedName>
        <fullName evidence="1">Uncharacterized protein</fullName>
    </submittedName>
</protein>
<evidence type="ECO:0000313" key="1">
    <source>
        <dbReference type="EMBL" id="GJD50813.1"/>
    </source>
</evidence>
<evidence type="ECO:0000313" key="2">
    <source>
        <dbReference type="Proteomes" id="UP001055167"/>
    </source>
</evidence>